<dbReference type="EMBL" id="GL732981">
    <property type="protein sequence ID" value="EFX63725.1"/>
    <property type="molecule type" value="Genomic_DNA"/>
</dbReference>
<evidence type="ECO:0000313" key="2">
    <source>
        <dbReference type="Proteomes" id="UP000000305"/>
    </source>
</evidence>
<organism evidence="1 2">
    <name type="scientific">Daphnia pulex</name>
    <name type="common">Water flea</name>
    <dbReference type="NCBI Taxonomy" id="6669"/>
    <lineage>
        <taxon>Eukaryota</taxon>
        <taxon>Metazoa</taxon>
        <taxon>Ecdysozoa</taxon>
        <taxon>Arthropoda</taxon>
        <taxon>Crustacea</taxon>
        <taxon>Branchiopoda</taxon>
        <taxon>Diplostraca</taxon>
        <taxon>Cladocera</taxon>
        <taxon>Anomopoda</taxon>
        <taxon>Daphniidae</taxon>
        <taxon>Daphnia</taxon>
    </lineage>
</organism>
<dbReference type="AlphaFoldDB" id="E9HWZ8"/>
<dbReference type="KEGG" id="dpx:DAPPUDRAFT_267831"/>
<evidence type="ECO:0000313" key="1">
    <source>
        <dbReference type="EMBL" id="EFX63725.1"/>
    </source>
</evidence>
<proteinExistence type="predicted"/>
<dbReference type="Proteomes" id="UP000000305">
    <property type="component" value="Unassembled WGS sequence"/>
</dbReference>
<dbReference type="HOGENOM" id="CLU_2707320_0_0_1"/>
<protein>
    <submittedName>
        <fullName evidence="1">Uncharacterized protein</fullName>
    </submittedName>
</protein>
<reference evidence="1 2" key="1">
    <citation type="journal article" date="2011" name="Science">
        <title>The ecoresponsive genome of Daphnia pulex.</title>
        <authorList>
            <person name="Colbourne J.K."/>
            <person name="Pfrender M.E."/>
            <person name="Gilbert D."/>
            <person name="Thomas W.K."/>
            <person name="Tucker A."/>
            <person name="Oakley T.H."/>
            <person name="Tokishita S."/>
            <person name="Aerts A."/>
            <person name="Arnold G.J."/>
            <person name="Basu M.K."/>
            <person name="Bauer D.J."/>
            <person name="Caceres C.E."/>
            <person name="Carmel L."/>
            <person name="Casola C."/>
            <person name="Choi J.H."/>
            <person name="Detter J.C."/>
            <person name="Dong Q."/>
            <person name="Dusheyko S."/>
            <person name="Eads B.D."/>
            <person name="Frohlich T."/>
            <person name="Geiler-Samerotte K.A."/>
            <person name="Gerlach D."/>
            <person name="Hatcher P."/>
            <person name="Jogdeo S."/>
            <person name="Krijgsveld J."/>
            <person name="Kriventseva E.V."/>
            <person name="Kultz D."/>
            <person name="Laforsch C."/>
            <person name="Lindquist E."/>
            <person name="Lopez J."/>
            <person name="Manak J.R."/>
            <person name="Muller J."/>
            <person name="Pangilinan J."/>
            <person name="Patwardhan R.P."/>
            <person name="Pitluck S."/>
            <person name="Pritham E.J."/>
            <person name="Rechtsteiner A."/>
            <person name="Rho M."/>
            <person name="Rogozin I.B."/>
            <person name="Sakarya O."/>
            <person name="Salamov A."/>
            <person name="Schaack S."/>
            <person name="Shapiro H."/>
            <person name="Shiga Y."/>
            <person name="Skalitzky C."/>
            <person name="Smith Z."/>
            <person name="Souvorov A."/>
            <person name="Sung W."/>
            <person name="Tang Z."/>
            <person name="Tsuchiya D."/>
            <person name="Tu H."/>
            <person name="Vos H."/>
            <person name="Wang M."/>
            <person name="Wolf Y.I."/>
            <person name="Yamagata H."/>
            <person name="Yamada T."/>
            <person name="Ye Y."/>
            <person name="Shaw J.R."/>
            <person name="Andrews J."/>
            <person name="Crease T.J."/>
            <person name="Tang H."/>
            <person name="Lucas S.M."/>
            <person name="Robertson H.M."/>
            <person name="Bork P."/>
            <person name="Koonin E.V."/>
            <person name="Zdobnov E.M."/>
            <person name="Grigoriev I.V."/>
            <person name="Lynch M."/>
            <person name="Boore J.L."/>
        </authorList>
    </citation>
    <scope>NUCLEOTIDE SEQUENCE [LARGE SCALE GENOMIC DNA]</scope>
</reference>
<keyword evidence="2" id="KW-1185">Reference proteome</keyword>
<gene>
    <name evidence="1" type="ORF">DAPPUDRAFT_267831</name>
</gene>
<dbReference type="InParanoid" id="E9HWZ8"/>
<accession>E9HWZ8</accession>
<sequence length="73" mass="8398">MPLAIIQIGNGIDQSLHYSENTNDRWTHRTLLGWNRAGQCRSDSSLPHQAIDDLMKVTRQSPDNIDDYRQEFG</sequence>
<name>E9HWZ8_DAPPU</name>